<feature type="transmembrane region" description="Helical" evidence="1">
    <location>
        <begin position="1223"/>
        <end position="1248"/>
    </location>
</feature>
<dbReference type="EMBL" id="OCNK01000002">
    <property type="protein sequence ID" value="SOD98516.1"/>
    <property type="molecule type" value="Genomic_DNA"/>
</dbReference>
<feature type="transmembrane region" description="Helical" evidence="1">
    <location>
        <begin position="95"/>
        <end position="112"/>
    </location>
</feature>
<dbReference type="Pfam" id="PF11847">
    <property type="entry name" value="GT-C_AftD"/>
    <property type="match status" value="1"/>
</dbReference>
<keyword evidence="1" id="KW-0812">Transmembrane</keyword>
<dbReference type="SUPFAM" id="SSF49785">
    <property type="entry name" value="Galactose-binding domain-like"/>
    <property type="match status" value="1"/>
</dbReference>
<evidence type="ECO:0000313" key="3">
    <source>
        <dbReference type="EMBL" id="SOD98516.1"/>
    </source>
</evidence>
<proteinExistence type="predicted"/>
<organism evidence="3 4">
    <name type="scientific">Blastococcus haudaquaticus</name>
    <dbReference type="NCBI Taxonomy" id="1938745"/>
    <lineage>
        <taxon>Bacteria</taxon>
        <taxon>Bacillati</taxon>
        <taxon>Actinomycetota</taxon>
        <taxon>Actinomycetes</taxon>
        <taxon>Geodermatophilales</taxon>
        <taxon>Geodermatophilaceae</taxon>
        <taxon>Blastococcus</taxon>
    </lineage>
</organism>
<sequence>MLLGSVLQLPGRTTFDTKFDLTADPAAFLDRALHMWTPLTLGAPQNQAYGYLFPQGPFFLGADLLHVPDWLTQRLWSALLLIAAYEGVRRVSRALGIPWGAAVLAGLCYALSPRLLGAVGVLSGEVLPTAVLPWVVLPLVLTLTRRLSARRGGLLSGVAVLFMSGVNATGTLAALPLAFLLAASRLRQRGGAALLGWWSLGTALACAWWIGPLLLLGRFSPPFLDYIETAAATTNPTGWANSLRGAEHWVAYHTVAGQGWWPGAHTLVTSAPLAVSAMGVTAFGLVGLLHARMPLRLPLALALVVGLVCLTAGNPSLAGSLVDDPVRALLDGPLAPLRNVHKVDPLVRLPLALGVGHASVLLAGWVGRRMERRGWERHRAVGRRVVGGVLATVLLVGAAPLFTNGLRMPGWTDVPEAWSQTAAYLDDQPGNRALVVPGAGFGVQTWGWTVDEPIQGLADAGWVTRSQSVMAPGQTVRVLDAIERRLASGQGGAGLAGYFARAGITHVVLRRDLDQQATRTADADRAERALSGSPGLRRVAGFGTTGFASQDLITVYAVGGVLPRATLVDLDDVVRLEGGPEDVLAAVDAGLLAPSQAVAVQGTDEPADVVTDGYRRVERQFGRINDSVSEVMTGSATPRQGRPTDDYPGATTVAPAEAEFLAVDDVTASSSEGYADNFAPVRPGRGPAAAFDGRPETAWRSGAYEPPVGQWLDVDLTRAVTRGALHVSFLGGGGNATVRDVEVAFDGVVEEHAVPDDGHLVVALPSTPVARVRVTVTAVAPGPGQTAPVGISEIQLPGTSPGRTLDVPRAVGADTTVLLGAETPRRACVDIGYGPHCDVPAPAEEWNGLDRRITTVEDGTWELSGTVVAQSTPAAAALLGPLGGSAVVTAGSVFGDDPSVSGAFAFDGRAETPWLADPEDDEATLAFSWTGERTVSRIAVDAPAVPAADPVRARIEASGGVRDVDLNGFGYFEPLTARDGLSITFYRADLGAREPIGVAELRIEGLDGLQHQPWQDAPTGAVCGLGPEVRIDGTVHSTEVNGTVGDLLDGSPMTWRVCDGPVALPTGAHRVLAEPTPQFRPLSLTWAPTTRPSPTAARSDQAPDEAAGVDVVSWSDARRVLSVSTGPEAVLRITENVNAGWRATLDGRPLESVVVDGWQQGYLVPAGSSGTVEVVFAADRWYRAWLLVGLALAGALVVLAATGPRRSSDPDGHRVLPAAPTRALPVGLAVLLGAVGVVVAGIPLVVGWTAGLVPPVRRHATAAGVVALVGSGVLVATSSGLAAGVPGPWADTAAALGLGLLLSGLVPVRGLRLRGLRLREPGARAADAS</sequence>
<reference evidence="4" key="1">
    <citation type="submission" date="2017-09" db="EMBL/GenBank/DDBJ databases">
        <authorList>
            <person name="Varghese N."/>
            <person name="Submissions S."/>
        </authorList>
    </citation>
    <scope>NUCLEOTIDE SEQUENCE [LARGE SCALE GENOMIC DNA]</scope>
    <source>
        <strain evidence="4">DSM 44270</strain>
    </source>
</reference>
<feature type="transmembrane region" description="Helical" evidence="1">
    <location>
        <begin position="1260"/>
        <end position="1283"/>
    </location>
</feature>
<protein>
    <submittedName>
        <fullName evidence="3">Arabinofuranan 3-O-arabinosyltransferase</fullName>
    </submittedName>
</protein>
<feature type="transmembrane region" description="Helical" evidence="1">
    <location>
        <begin position="153"/>
        <end position="183"/>
    </location>
</feature>
<evidence type="ECO:0000313" key="4">
    <source>
        <dbReference type="Proteomes" id="UP000219482"/>
    </source>
</evidence>
<evidence type="ECO:0000259" key="2">
    <source>
        <dbReference type="Pfam" id="PF11847"/>
    </source>
</evidence>
<dbReference type="InterPro" id="IPR008979">
    <property type="entry name" value="Galactose-bd-like_sf"/>
</dbReference>
<accession>A0A286GTI7</accession>
<dbReference type="GO" id="GO:0016740">
    <property type="term" value="F:transferase activity"/>
    <property type="evidence" value="ECO:0007669"/>
    <property type="project" value="UniProtKB-KW"/>
</dbReference>
<keyword evidence="4" id="KW-1185">Reference proteome</keyword>
<evidence type="ECO:0000256" key="1">
    <source>
        <dbReference type="SAM" id="Phobius"/>
    </source>
</evidence>
<feature type="transmembrane region" description="Helical" evidence="1">
    <location>
        <begin position="118"/>
        <end position="141"/>
    </location>
</feature>
<keyword evidence="1" id="KW-1133">Transmembrane helix</keyword>
<feature type="transmembrane region" description="Helical" evidence="1">
    <location>
        <begin position="1184"/>
        <end position="1203"/>
    </location>
</feature>
<feature type="transmembrane region" description="Helical" evidence="1">
    <location>
        <begin position="346"/>
        <end position="367"/>
    </location>
</feature>
<gene>
    <name evidence="3" type="ORF">SAMN06272739_1938</name>
</gene>
<feature type="transmembrane region" description="Helical" evidence="1">
    <location>
        <begin position="297"/>
        <end position="317"/>
    </location>
</feature>
<keyword evidence="1" id="KW-0472">Membrane</keyword>
<feature type="transmembrane region" description="Helical" evidence="1">
    <location>
        <begin position="195"/>
        <end position="216"/>
    </location>
</feature>
<dbReference type="Gene3D" id="2.60.120.260">
    <property type="entry name" value="Galactose-binding domain-like"/>
    <property type="match status" value="1"/>
</dbReference>
<feature type="domain" description="Alpha-(1-&gt;3)-arabinofuranosyltransferase N-terminal GT-C" evidence="2">
    <location>
        <begin position="5"/>
        <end position="643"/>
    </location>
</feature>
<dbReference type="InterPro" id="IPR021798">
    <property type="entry name" value="AftD_N"/>
</dbReference>
<keyword evidence="3" id="KW-0808">Transferase</keyword>
<dbReference type="Proteomes" id="UP000219482">
    <property type="component" value="Unassembled WGS sequence"/>
</dbReference>
<name>A0A286GTI7_9ACTN</name>